<evidence type="ECO:0000256" key="1">
    <source>
        <dbReference type="SAM" id="SignalP"/>
    </source>
</evidence>
<feature type="signal peptide" evidence="1">
    <location>
        <begin position="1"/>
        <end position="22"/>
    </location>
</feature>
<proteinExistence type="predicted"/>
<gene>
    <name evidence="3" type="primary">LOC109481562</name>
</gene>
<accession>A0A6P5A082</accession>
<dbReference type="RefSeq" id="XP_019639714.1">
    <property type="nucleotide sequence ID" value="XM_019784155.1"/>
</dbReference>
<name>A0A6P5A082_BRABE</name>
<keyword evidence="2" id="KW-1185">Reference proteome</keyword>
<keyword evidence="1" id="KW-0732">Signal</keyword>
<dbReference type="KEGG" id="bbel:109481562"/>
<dbReference type="GeneID" id="109481562"/>
<feature type="chain" id="PRO_5028429550" evidence="1">
    <location>
        <begin position="23"/>
        <end position="236"/>
    </location>
</feature>
<sequence length="236" mass="25441">MTPLGWVCVAATTAVLLVQSSGRETGPVRESGRQVRTVPAPSVGKCGHIKGGGVFHTHFYVCCNNCDESGGNPTCDRTTYRGRTTGEYCGHCGADQGNGTRASYFRCGGCAGQSHVQEMCNEKYSSYPGFCWIHSYCFQHRCKKYFPQKARRSLASFCGDDTCDKAENTTTCPFDCCPEKNPGDCQRTEGTCPRDCCSQAGCCLVSASPTVQADTAVSAAIAAVAFAFSWLFNRIE</sequence>
<protein>
    <submittedName>
        <fullName evidence="3">Keratin-associated protein 5-3-like</fullName>
    </submittedName>
</protein>
<reference evidence="3" key="1">
    <citation type="submission" date="2025-08" db="UniProtKB">
        <authorList>
            <consortium name="RefSeq"/>
        </authorList>
    </citation>
    <scope>IDENTIFICATION</scope>
    <source>
        <tissue evidence="3">Gonad</tissue>
    </source>
</reference>
<dbReference type="Proteomes" id="UP000515135">
    <property type="component" value="Unplaced"/>
</dbReference>
<dbReference type="AlphaFoldDB" id="A0A6P5A082"/>
<organism evidence="2 3">
    <name type="scientific">Branchiostoma belcheri</name>
    <name type="common">Amphioxus</name>
    <dbReference type="NCBI Taxonomy" id="7741"/>
    <lineage>
        <taxon>Eukaryota</taxon>
        <taxon>Metazoa</taxon>
        <taxon>Chordata</taxon>
        <taxon>Cephalochordata</taxon>
        <taxon>Leptocardii</taxon>
        <taxon>Amphioxiformes</taxon>
        <taxon>Branchiostomatidae</taxon>
        <taxon>Branchiostoma</taxon>
    </lineage>
</organism>
<evidence type="ECO:0000313" key="3">
    <source>
        <dbReference type="RefSeq" id="XP_019639714.1"/>
    </source>
</evidence>
<evidence type="ECO:0000313" key="2">
    <source>
        <dbReference type="Proteomes" id="UP000515135"/>
    </source>
</evidence>
<dbReference type="OrthoDB" id="10290071at2759"/>